<keyword evidence="2" id="KW-0479">Metal-binding</keyword>
<dbReference type="GO" id="GO:0008270">
    <property type="term" value="F:zinc ion binding"/>
    <property type="evidence" value="ECO:0007669"/>
    <property type="project" value="UniProtKB-KW"/>
</dbReference>
<dbReference type="GO" id="GO:0005516">
    <property type="term" value="F:calmodulin binding"/>
    <property type="evidence" value="ECO:0007669"/>
    <property type="project" value="TreeGrafter"/>
</dbReference>
<dbReference type="InterPro" id="IPR035892">
    <property type="entry name" value="C2_domain_sf"/>
</dbReference>
<dbReference type="InterPro" id="IPR037302">
    <property type="entry name" value="Unc-13_C2B"/>
</dbReference>
<dbReference type="Proteomes" id="UP000515131">
    <property type="component" value="Unplaced"/>
</dbReference>
<sequence>MSGAAAGFKKAKFDGAQEKFNTYVTLKVQNVKSTTIAVRGSQPSWEQDFMFEINRLDLGLTVEVWNKGLIWDTMVGTVWIPLRTIRQSNEEGPGEWLTLDSQVIMADSEICGTKDPTFHRILLDTRFELPLDIPEEEARYWAKKLEQLNAMRDQDEVSVGGGGAGGRLCNWNYFGWGEQQNDDPDSAVDDRDSDYRSETSNSIPPPYYTTSQPNASVHQYSVRPPPLGSRESYSDSVHSYEEFSEPRALRLGHSPSGAAPARSGLYRYPLESRLALDLSDRRATPLPEETKAGVEPTLLWGEAATLTVSVCLSVTQARGEGEMSKSLWFKGGPGGGLIIIDSMPDIRKRKPIPLVSDLAMSLVQSRKAGITSALASSTLNNEELKNHVYKKTLQALIYPISCTTPHNFEVWTATTPTYCYECEGLLWGIARQGMRCTECGVKCHEKCQDLLNADCLQRAAEKSSKHGAEDRTQNIIMVLKDRMKIRERNKPEIFELIQEIFAVTKTAHTQQMKAVKQSVLDGTSKWSAKISITVVCAQGLQAKDKTGSSDPYVTVQVGKTKKRTKTIYGNLNPVWEENFHFECHNSSDRIKVRVWDEDDDIKSRVKQRFKRESDDFLGQTIIEVRTLSGEMDVWYNLDKRTDKSAVSGAIRLHISVEIKGEEKVAPYHVQYTCLHENLFHFVTDVQNNGVVKIPDAKGDDAWKVYYDETAQEIVDEFAMRYGVESIYQAMTHFACLSSKYMCPGVPAVMSTLLANINAYYAHTTASTNVSASDRFAASNFGKERFVKLLDQLHNSLRIDLSMYRNNFPASSPERLQDLKSTVDLLTSITFFRMKVQELQSPPRASQVVKDCVKACLNSTYEYIFNNCHELYSREYQTDPAKKGEVPPEEQGPSIKNLDFWSKLITLIVSIIEEDKNSYTPCLNQFPQELNVGKISAEVMWNLFAQDMKYAMEEHDKHRLCKSADYMNLHFKVKWLYNEYVAELPAFKDRVPEYPAWFEPFVIQWLDENEEVSRDFLHGALERDKKDGFQQTSEHALFSCSVVDVFSQLNQSFEIIKKLECPDPQIVGHYMRRFAKTISNVLLQYADIISKDFASYCSKEKEKVPCILMNNTQQLRVQLEKMFEAMGGKELDAEASDILKELQVKLNNVLDELSRVFATSFQPHIEECVKQMGDILSQVKGTGNVPASACSSVAQDADNVLQPIMDLLDSNKELRVDHPVTLSLQGTLLRKHGKGLEKGRVKLPSHSDGTQMIFNAAKELGQLSKLKDHMVREEAKSLTPKQCAVVELALDTIKQYFHAGGVGLKKTFLEKSPDLQSLRYALSLYTQATDLLIKTFVQTQSAQGKRRPSARRPSPYPARLPLTRLCDVTARGN</sequence>
<evidence type="ECO:0000259" key="8">
    <source>
        <dbReference type="PROSITE" id="PS50004"/>
    </source>
</evidence>
<dbReference type="PANTHER" id="PTHR10480:SF1">
    <property type="entry name" value="PROTEIN UNC-13 HOMOLOG A"/>
    <property type="match status" value="1"/>
</dbReference>
<dbReference type="GO" id="GO:0031594">
    <property type="term" value="C:neuromuscular junction"/>
    <property type="evidence" value="ECO:0007669"/>
    <property type="project" value="TreeGrafter"/>
</dbReference>
<dbReference type="CDD" id="cd04027">
    <property type="entry name" value="C2B_Munc13"/>
    <property type="match status" value="1"/>
</dbReference>
<dbReference type="GO" id="GO:0098831">
    <property type="term" value="C:presynaptic active zone cytoplasmic component"/>
    <property type="evidence" value="ECO:0007669"/>
    <property type="project" value="TreeGrafter"/>
</dbReference>
<feature type="domain" description="MHD2" evidence="11">
    <location>
        <begin position="1197"/>
        <end position="1335"/>
    </location>
</feature>
<keyword evidence="4" id="KW-0863">Zinc-finger</keyword>
<dbReference type="InterPro" id="IPR027080">
    <property type="entry name" value="Unc-13"/>
</dbReference>
<feature type="compositionally biased region" description="Basic and acidic residues" evidence="7">
    <location>
        <begin position="188"/>
        <end position="197"/>
    </location>
</feature>
<dbReference type="FunFam" id="3.30.60.20:FF:000001">
    <property type="entry name" value="Protein unc-13 homolog B"/>
    <property type="match status" value="1"/>
</dbReference>
<evidence type="ECO:0000256" key="4">
    <source>
        <dbReference type="ARBA" id="ARBA00022771"/>
    </source>
</evidence>
<dbReference type="CDD" id="cd20859">
    <property type="entry name" value="C1_Munc13-2-like"/>
    <property type="match status" value="1"/>
</dbReference>
<protein>
    <submittedName>
        <fullName evidence="13">Protein unc-13 homolog A</fullName>
    </submittedName>
</protein>
<dbReference type="FunFam" id="2.60.40.150:FF:000002">
    <property type="entry name" value="Protein unc-13 homolog B"/>
    <property type="match status" value="1"/>
</dbReference>
<evidence type="ECO:0000313" key="12">
    <source>
        <dbReference type="Proteomes" id="UP000515131"/>
    </source>
</evidence>
<feature type="compositionally biased region" description="Polar residues" evidence="7">
    <location>
        <begin position="198"/>
        <end position="219"/>
    </location>
</feature>
<reference evidence="13" key="1">
    <citation type="submission" date="2025-08" db="UniProtKB">
        <authorList>
            <consortium name="RefSeq"/>
        </authorList>
    </citation>
    <scope>IDENTIFICATION</scope>
    <source>
        <tissue evidence="13">Blood</tissue>
    </source>
</reference>
<dbReference type="GO" id="GO:0043195">
    <property type="term" value="C:terminal bouton"/>
    <property type="evidence" value="ECO:0007669"/>
    <property type="project" value="TreeGrafter"/>
</dbReference>
<gene>
    <name evidence="13" type="primary">UNC13A</name>
</gene>
<evidence type="ECO:0000259" key="11">
    <source>
        <dbReference type="PROSITE" id="PS51259"/>
    </source>
</evidence>
<dbReference type="InterPro" id="IPR010439">
    <property type="entry name" value="MUN_dom"/>
</dbReference>
<dbReference type="Pfam" id="PF00130">
    <property type="entry name" value="C1_1"/>
    <property type="match status" value="1"/>
</dbReference>
<dbReference type="SMART" id="SM01145">
    <property type="entry name" value="DUF1041"/>
    <property type="match status" value="1"/>
</dbReference>
<feature type="domain" description="Phorbol-ester/DAG-type" evidence="9">
    <location>
        <begin position="405"/>
        <end position="455"/>
    </location>
</feature>
<dbReference type="SMART" id="SM00109">
    <property type="entry name" value="C1"/>
    <property type="match status" value="1"/>
</dbReference>
<dbReference type="Gene3D" id="1.10.357.50">
    <property type="match status" value="1"/>
</dbReference>
<dbReference type="GeneID" id="112852384"/>
<keyword evidence="1" id="KW-0268">Exocytosis</keyword>
<dbReference type="InterPro" id="IPR002219">
    <property type="entry name" value="PKC_DAG/PE"/>
</dbReference>
<name>A0A6P6H8C6_PUMCO</name>
<evidence type="ECO:0000256" key="1">
    <source>
        <dbReference type="ARBA" id="ARBA00022483"/>
    </source>
</evidence>
<dbReference type="KEGG" id="pcoo:112852384"/>
<feature type="domain" description="MHD1" evidence="10">
    <location>
        <begin position="945"/>
        <end position="1088"/>
    </location>
</feature>
<dbReference type="GO" id="GO:0099525">
    <property type="term" value="P:presynaptic dense core vesicle exocytosis"/>
    <property type="evidence" value="ECO:0007669"/>
    <property type="project" value="TreeGrafter"/>
</dbReference>
<dbReference type="GO" id="GO:0030672">
    <property type="term" value="C:synaptic vesicle membrane"/>
    <property type="evidence" value="ECO:0007669"/>
    <property type="project" value="TreeGrafter"/>
</dbReference>
<dbReference type="Gene3D" id="2.60.40.150">
    <property type="entry name" value="C2 domain"/>
    <property type="match status" value="2"/>
</dbReference>
<keyword evidence="6" id="KW-0106">Calcium</keyword>
<keyword evidence="3" id="KW-0677">Repeat</keyword>
<dbReference type="SMART" id="SM00239">
    <property type="entry name" value="C2"/>
    <property type="match status" value="2"/>
</dbReference>
<dbReference type="SUPFAM" id="SSF49562">
    <property type="entry name" value="C2 domain (Calcium/lipid-binding domain, CaLB)"/>
    <property type="match status" value="2"/>
</dbReference>
<dbReference type="GO" id="GO:0005509">
    <property type="term" value="F:calcium ion binding"/>
    <property type="evidence" value="ECO:0007669"/>
    <property type="project" value="InterPro"/>
</dbReference>
<dbReference type="PROSITE" id="PS50081">
    <property type="entry name" value="ZF_DAG_PE_2"/>
    <property type="match status" value="1"/>
</dbReference>
<dbReference type="RefSeq" id="XP_025771656.1">
    <property type="nucleotide sequence ID" value="XM_025915871.1"/>
</dbReference>
<dbReference type="GO" id="GO:0042734">
    <property type="term" value="C:presynaptic membrane"/>
    <property type="evidence" value="ECO:0007669"/>
    <property type="project" value="TreeGrafter"/>
</dbReference>
<dbReference type="FunFam" id="1.10.357.50:FF:000001">
    <property type="entry name" value="Protein unc-13 homolog B"/>
    <property type="match status" value="1"/>
</dbReference>
<feature type="domain" description="C2" evidence="8">
    <location>
        <begin position="511"/>
        <end position="635"/>
    </location>
</feature>
<dbReference type="FunFam" id="2.60.40.150:FF:000031">
    <property type="entry name" value="Protein unc-13 homolog B"/>
    <property type="match status" value="1"/>
</dbReference>
<dbReference type="PRINTS" id="PR00360">
    <property type="entry name" value="C2DOMAIN"/>
</dbReference>
<dbReference type="PROSITE" id="PS50004">
    <property type="entry name" value="C2"/>
    <property type="match status" value="2"/>
</dbReference>
<dbReference type="GO" id="GO:0017075">
    <property type="term" value="F:syntaxin-1 binding"/>
    <property type="evidence" value="ECO:0007669"/>
    <property type="project" value="TreeGrafter"/>
</dbReference>
<dbReference type="GO" id="GO:0061789">
    <property type="term" value="P:dense core granule priming"/>
    <property type="evidence" value="ECO:0007669"/>
    <property type="project" value="TreeGrafter"/>
</dbReference>
<evidence type="ECO:0000256" key="6">
    <source>
        <dbReference type="ARBA" id="ARBA00022837"/>
    </source>
</evidence>
<dbReference type="PANTHER" id="PTHR10480">
    <property type="entry name" value="PROTEIN UNC-13 HOMOLOG"/>
    <property type="match status" value="1"/>
</dbReference>
<dbReference type="CDD" id="cd08394">
    <property type="entry name" value="C2A_Munc13"/>
    <property type="match status" value="1"/>
</dbReference>
<dbReference type="PROSITE" id="PS51259">
    <property type="entry name" value="MHD2"/>
    <property type="match status" value="1"/>
</dbReference>
<dbReference type="GO" id="GO:0016082">
    <property type="term" value="P:synaptic vesicle priming"/>
    <property type="evidence" value="ECO:0007669"/>
    <property type="project" value="TreeGrafter"/>
</dbReference>
<dbReference type="InterPro" id="IPR014770">
    <property type="entry name" value="Munc13_1"/>
</dbReference>
<dbReference type="PROSITE" id="PS00479">
    <property type="entry name" value="ZF_DAG_PE_1"/>
    <property type="match status" value="1"/>
</dbReference>
<evidence type="ECO:0000259" key="10">
    <source>
        <dbReference type="PROSITE" id="PS51258"/>
    </source>
</evidence>
<evidence type="ECO:0000256" key="5">
    <source>
        <dbReference type="ARBA" id="ARBA00022833"/>
    </source>
</evidence>
<dbReference type="InterPro" id="IPR014772">
    <property type="entry name" value="Munc13_dom-2"/>
</dbReference>
<feature type="domain" description="C2" evidence="8">
    <location>
        <begin position="1"/>
        <end position="97"/>
    </location>
</feature>
<dbReference type="InterPro" id="IPR046349">
    <property type="entry name" value="C1-like_sf"/>
</dbReference>
<evidence type="ECO:0000256" key="3">
    <source>
        <dbReference type="ARBA" id="ARBA00022737"/>
    </source>
</evidence>
<dbReference type="GO" id="GO:0035249">
    <property type="term" value="P:synaptic transmission, glutamatergic"/>
    <property type="evidence" value="ECO:0007669"/>
    <property type="project" value="TreeGrafter"/>
</dbReference>
<proteinExistence type="predicted"/>
<evidence type="ECO:0000256" key="7">
    <source>
        <dbReference type="SAM" id="MobiDB-lite"/>
    </source>
</evidence>
<dbReference type="CTD" id="23025"/>
<dbReference type="PROSITE" id="PS51258">
    <property type="entry name" value="MHD1"/>
    <property type="match status" value="1"/>
</dbReference>
<dbReference type="Gene3D" id="3.30.60.20">
    <property type="match status" value="1"/>
</dbReference>
<feature type="region of interest" description="Disordered" evidence="7">
    <location>
        <begin position="180"/>
        <end position="239"/>
    </location>
</feature>
<dbReference type="GO" id="GO:0016081">
    <property type="term" value="P:synaptic vesicle docking"/>
    <property type="evidence" value="ECO:0007669"/>
    <property type="project" value="TreeGrafter"/>
</dbReference>
<evidence type="ECO:0000256" key="2">
    <source>
        <dbReference type="ARBA" id="ARBA00022723"/>
    </source>
</evidence>
<keyword evidence="12" id="KW-1185">Reference proteome</keyword>
<dbReference type="GO" id="GO:0005543">
    <property type="term" value="F:phospholipid binding"/>
    <property type="evidence" value="ECO:0007669"/>
    <property type="project" value="InterPro"/>
</dbReference>
<keyword evidence="5" id="KW-0862">Zinc</keyword>
<organism evidence="12 13">
    <name type="scientific">Puma concolor</name>
    <name type="common">Mountain lion</name>
    <name type="synonym">Felis concolor</name>
    <dbReference type="NCBI Taxonomy" id="9696"/>
    <lineage>
        <taxon>Eukaryota</taxon>
        <taxon>Metazoa</taxon>
        <taxon>Chordata</taxon>
        <taxon>Craniata</taxon>
        <taxon>Vertebrata</taxon>
        <taxon>Euteleostomi</taxon>
        <taxon>Mammalia</taxon>
        <taxon>Eutheria</taxon>
        <taxon>Laurasiatheria</taxon>
        <taxon>Carnivora</taxon>
        <taxon>Feliformia</taxon>
        <taxon>Felidae</taxon>
        <taxon>Felinae</taxon>
        <taxon>Puma</taxon>
    </lineage>
</organism>
<dbReference type="Pfam" id="PF00168">
    <property type="entry name" value="C2"/>
    <property type="match status" value="2"/>
</dbReference>
<evidence type="ECO:0000259" key="9">
    <source>
        <dbReference type="PROSITE" id="PS50081"/>
    </source>
</evidence>
<dbReference type="Pfam" id="PF06292">
    <property type="entry name" value="MUN"/>
    <property type="match status" value="1"/>
</dbReference>
<accession>A0A6P6H8C6</accession>
<dbReference type="GO" id="GO:0019992">
    <property type="term" value="F:diacylglycerol binding"/>
    <property type="evidence" value="ECO:0007669"/>
    <property type="project" value="InterPro"/>
</dbReference>
<dbReference type="Gene3D" id="1.20.58.1100">
    <property type="match status" value="1"/>
</dbReference>
<evidence type="ECO:0000313" key="13">
    <source>
        <dbReference type="RefSeq" id="XP_025771656.1"/>
    </source>
</evidence>
<dbReference type="InterPro" id="IPR000008">
    <property type="entry name" value="C2_dom"/>
</dbReference>
<dbReference type="SUPFAM" id="SSF57889">
    <property type="entry name" value="Cysteine-rich domain"/>
    <property type="match status" value="1"/>
</dbReference>